<keyword evidence="5 7" id="KW-1133">Transmembrane helix</keyword>
<feature type="transmembrane region" description="Helical" evidence="7">
    <location>
        <begin position="453"/>
        <end position="471"/>
    </location>
</feature>
<evidence type="ECO:0000256" key="6">
    <source>
        <dbReference type="ARBA" id="ARBA00023136"/>
    </source>
</evidence>
<comment type="similarity">
    <text evidence="2">Belongs to the polysaccharide synthase family.</text>
</comment>
<feature type="transmembrane region" description="Helical" evidence="7">
    <location>
        <begin position="126"/>
        <end position="147"/>
    </location>
</feature>
<dbReference type="Pfam" id="PF01943">
    <property type="entry name" value="Polysacc_synt"/>
    <property type="match status" value="1"/>
</dbReference>
<evidence type="ECO:0000256" key="1">
    <source>
        <dbReference type="ARBA" id="ARBA00004651"/>
    </source>
</evidence>
<dbReference type="CDD" id="cd13128">
    <property type="entry name" value="MATE_Wzx_like"/>
    <property type="match status" value="1"/>
</dbReference>
<dbReference type="InParanoid" id="A0A540VHE5"/>
<feature type="transmembrane region" description="Helical" evidence="7">
    <location>
        <begin position="90"/>
        <end position="120"/>
    </location>
</feature>
<dbReference type="GO" id="GO:0005886">
    <property type="term" value="C:plasma membrane"/>
    <property type="evidence" value="ECO:0007669"/>
    <property type="project" value="UniProtKB-SubCell"/>
</dbReference>
<feature type="transmembrane region" description="Helical" evidence="7">
    <location>
        <begin position="303"/>
        <end position="323"/>
    </location>
</feature>
<feature type="transmembrane region" description="Helical" evidence="7">
    <location>
        <begin position="428"/>
        <end position="447"/>
    </location>
</feature>
<comment type="subcellular location">
    <subcellularLocation>
        <location evidence="1">Cell membrane</location>
        <topology evidence="1">Multi-pass membrane protein</topology>
    </subcellularLocation>
</comment>
<evidence type="ECO:0000313" key="9">
    <source>
        <dbReference type="Proteomes" id="UP000317371"/>
    </source>
</evidence>
<dbReference type="InterPro" id="IPR002797">
    <property type="entry name" value="Polysacc_synth"/>
</dbReference>
<feature type="transmembrane region" description="Helical" evidence="7">
    <location>
        <begin position="159"/>
        <end position="178"/>
    </location>
</feature>
<dbReference type="FunCoup" id="A0A540VHE5">
    <property type="interactions" value="59"/>
</dbReference>
<comment type="caution">
    <text evidence="8">The sequence shown here is derived from an EMBL/GenBank/DDBJ whole genome shotgun (WGS) entry which is preliminary data.</text>
</comment>
<dbReference type="PANTHER" id="PTHR30250">
    <property type="entry name" value="PST FAMILY PREDICTED COLANIC ACID TRANSPORTER"/>
    <property type="match status" value="1"/>
</dbReference>
<dbReference type="RefSeq" id="WP_141609742.1">
    <property type="nucleotide sequence ID" value="NZ_VIGC02000009.1"/>
</dbReference>
<keyword evidence="3" id="KW-1003">Cell membrane</keyword>
<feature type="transmembrane region" description="Helical" evidence="7">
    <location>
        <begin position="33"/>
        <end position="52"/>
    </location>
</feature>
<organism evidence="8 9">
    <name type="scientific">Litorilinea aerophila</name>
    <dbReference type="NCBI Taxonomy" id="1204385"/>
    <lineage>
        <taxon>Bacteria</taxon>
        <taxon>Bacillati</taxon>
        <taxon>Chloroflexota</taxon>
        <taxon>Caldilineae</taxon>
        <taxon>Caldilineales</taxon>
        <taxon>Caldilineaceae</taxon>
        <taxon>Litorilinea</taxon>
    </lineage>
</organism>
<gene>
    <name evidence="8" type="ORF">FKZ61_08905</name>
</gene>
<feature type="transmembrane region" description="Helical" evidence="7">
    <location>
        <begin position="343"/>
        <end position="363"/>
    </location>
</feature>
<evidence type="ECO:0000256" key="2">
    <source>
        <dbReference type="ARBA" id="ARBA00007430"/>
    </source>
</evidence>
<accession>A0A540VHE5</accession>
<feature type="transmembrane region" description="Helical" evidence="7">
    <location>
        <begin position="396"/>
        <end position="416"/>
    </location>
</feature>
<evidence type="ECO:0000256" key="3">
    <source>
        <dbReference type="ARBA" id="ARBA00022475"/>
    </source>
</evidence>
<dbReference type="OrthoDB" id="158616at2"/>
<feature type="transmembrane region" description="Helical" evidence="7">
    <location>
        <begin position="370"/>
        <end position="390"/>
    </location>
</feature>
<keyword evidence="9" id="KW-1185">Reference proteome</keyword>
<keyword evidence="6 7" id="KW-0472">Membrane</keyword>
<dbReference type="Proteomes" id="UP000317371">
    <property type="component" value="Unassembled WGS sequence"/>
</dbReference>
<dbReference type="InterPro" id="IPR050833">
    <property type="entry name" value="Poly_Biosynth_Transport"/>
</dbReference>
<name>A0A540VHE5_9CHLR</name>
<evidence type="ECO:0000256" key="5">
    <source>
        <dbReference type="ARBA" id="ARBA00022989"/>
    </source>
</evidence>
<sequence>MQTTPTSAGVVQSTGRRVLVNTGALTSSSLWRIALSFVLQVLIARGLGVAALGQYTVAMAYLNVSQVISELGLPVLLVRDLAQMPTRRRAYFRTALWVQMASALLTWGGLVLLTLVLPFSASTRPALWLVGASLPFFAVTSVCETLFQAGERMELVMGIEMLVNLLIVAVSLVALWLGGEVLHLIGVLILTQLFSALFCLWLVGRSGLLAEPQEGVAVSPRMLFRQAPPFLGLTLADVLLQRMDILLLSVLGGETMTGLYSAAYNLVRVALKLIQSFGRALYPTFSRLRHQALETYHRLAALSLRYGLLILLPAAALGTALAPDLLHLVYAQDYVQAAPIFQVLLWLPPFFLLETYAVTLLMVERHPGHSLLISGLHVGVLLVAMPPLIWVGGAQGAAWAVLLAGGAGVLGSLWFLRGKRLAPALGQLWPMGAASALALVLAIWLPMAWPWRLLASATLYALLAWFTGMVAPDDIQLFRRVLRHGKG</sequence>
<evidence type="ECO:0000313" key="8">
    <source>
        <dbReference type="EMBL" id="TQE96189.1"/>
    </source>
</evidence>
<evidence type="ECO:0000256" key="4">
    <source>
        <dbReference type="ARBA" id="ARBA00022692"/>
    </source>
</evidence>
<evidence type="ECO:0000256" key="7">
    <source>
        <dbReference type="SAM" id="Phobius"/>
    </source>
</evidence>
<dbReference type="PANTHER" id="PTHR30250:SF10">
    <property type="entry name" value="LIPOPOLYSACCHARIDE BIOSYNTHESIS PROTEIN WZXC"/>
    <property type="match status" value="1"/>
</dbReference>
<reference evidence="8 9" key="1">
    <citation type="submission" date="2019-06" db="EMBL/GenBank/DDBJ databases">
        <title>Genome sequence of Litorilinea aerophila BAA-2444.</title>
        <authorList>
            <person name="Maclea K.S."/>
            <person name="Maurais E.G."/>
            <person name="Iannazzi L.C."/>
        </authorList>
    </citation>
    <scope>NUCLEOTIDE SEQUENCE [LARGE SCALE GENOMIC DNA]</scope>
    <source>
        <strain evidence="8 9">ATCC BAA-2444</strain>
    </source>
</reference>
<proteinExistence type="inferred from homology"/>
<dbReference type="AlphaFoldDB" id="A0A540VHE5"/>
<dbReference type="EMBL" id="VIGC01000009">
    <property type="protein sequence ID" value="TQE96189.1"/>
    <property type="molecule type" value="Genomic_DNA"/>
</dbReference>
<keyword evidence="4 7" id="KW-0812">Transmembrane</keyword>
<protein>
    <submittedName>
        <fullName evidence="8">Flippase</fullName>
    </submittedName>
</protein>
<feature type="transmembrane region" description="Helical" evidence="7">
    <location>
        <begin position="184"/>
        <end position="203"/>
    </location>
</feature>